<proteinExistence type="predicted"/>
<organism evidence="2 3">
    <name type="scientific">Phytophthora megakarya</name>
    <dbReference type="NCBI Taxonomy" id="4795"/>
    <lineage>
        <taxon>Eukaryota</taxon>
        <taxon>Sar</taxon>
        <taxon>Stramenopiles</taxon>
        <taxon>Oomycota</taxon>
        <taxon>Peronosporomycetes</taxon>
        <taxon>Peronosporales</taxon>
        <taxon>Peronosporaceae</taxon>
        <taxon>Phytophthora</taxon>
    </lineage>
</organism>
<name>A0A225UYV8_9STRA</name>
<feature type="non-terminal residue" evidence="2">
    <location>
        <position position="60"/>
    </location>
</feature>
<keyword evidence="1" id="KW-1133">Transmembrane helix</keyword>
<keyword evidence="3" id="KW-1185">Reference proteome</keyword>
<feature type="transmembrane region" description="Helical" evidence="1">
    <location>
        <begin position="6"/>
        <end position="23"/>
    </location>
</feature>
<keyword evidence="1" id="KW-0812">Transmembrane</keyword>
<protein>
    <submittedName>
        <fullName evidence="2">RxLR effector protein</fullName>
    </submittedName>
</protein>
<sequence length="60" mass="6589">MGYSNIALINITILLVAAIFSVTDANKNIHGEPPPTRLLRTVKIHSDEERIAGFTNLKSI</sequence>
<reference evidence="3" key="1">
    <citation type="submission" date="2017-03" db="EMBL/GenBank/DDBJ databases">
        <title>Phytopthora megakarya and P. palmivora, two closely related causual agents of cacao black pod achieved similar genome size and gene model numbers by different mechanisms.</title>
        <authorList>
            <person name="Ali S."/>
            <person name="Shao J."/>
            <person name="Larry D.J."/>
            <person name="Kronmiller B."/>
            <person name="Shen D."/>
            <person name="Strem M.D."/>
            <person name="Melnick R.L."/>
            <person name="Guiltinan M.J."/>
            <person name="Tyler B.M."/>
            <person name="Meinhardt L.W."/>
            <person name="Bailey B.A."/>
        </authorList>
    </citation>
    <scope>NUCLEOTIDE SEQUENCE [LARGE SCALE GENOMIC DNA]</scope>
    <source>
        <strain evidence="3">zdho120</strain>
    </source>
</reference>
<dbReference type="AlphaFoldDB" id="A0A225UYV8"/>
<evidence type="ECO:0000313" key="3">
    <source>
        <dbReference type="Proteomes" id="UP000198211"/>
    </source>
</evidence>
<accession>A0A225UYV8</accession>
<dbReference type="EMBL" id="NBNE01009615">
    <property type="protein sequence ID" value="OWY98221.1"/>
    <property type="molecule type" value="Genomic_DNA"/>
</dbReference>
<dbReference type="Proteomes" id="UP000198211">
    <property type="component" value="Unassembled WGS sequence"/>
</dbReference>
<evidence type="ECO:0000256" key="1">
    <source>
        <dbReference type="SAM" id="Phobius"/>
    </source>
</evidence>
<keyword evidence="1" id="KW-0472">Membrane</keyword>
<comment type="caution">
    <text evidence="2">The sequence shown here is derived from an EMBL/GenBank/DDBJ whole genome shotgun (WGS) entry which is preliminary data.</text>
</comment>
<gene>
    <name evidence="2" type="ORF">PHMEG_00031064</name>
</gene>
<evidence type="ECO:0000313" key="2">
    <source>
        <dbReference type="EMBL" id="OWY98221.1"/>
    </source>
</evidence>